<dbReference type="Proteomes" id="UP000191342">
    <property type="component" value="Unassembled WGS sequence"/>
</dbReference>
<comment type="caution">
    <text evidence="1">The sequence shown here is derived from an EMBL/GenBank/DDBJ whole genome shotgun (WGS) entry which is preliminary data.</text>
</comment>
<accession>A0A1V6TDF1</accession>
<protein>
    <submittedName>
        <fullName evidence="1">Uncharacterized protein</fullName>
    </submittedName>
</protein>
<dbReference type="EMBL" id="MLQL01000010">
    <property type="protein sequence ID" value="OQE24221.1"/>
    <property type="molecule type" value="Genomic_DNA"/>
</dbReference>
<keyword evidence="2" id="KW-1185">Reference proteome</keyword>
<sequence>MVLMQVDPAVELDSLQNLLRASASNYSSTAPHSNFSQRPPILAPALIPLQLHKQYLELASFRTRRLRTNFRFAVCGTSSRHAAMEPARGYQFK</sequence>
<name>A0A1V6TDF1_9EURO</name>
<gene>
    <name evidence="1" type="ORF">PENFLA_c010G04574</name>
</gene>
<evidence type="ECO:0000313" key="1">
    <source>
        <dbReference type="EMBL" id="OQE24221.1"/>
    </source>
</evidence>
<organism evidence="1 2">
    <name type="scientific">Penicillium flavigenum</name>
    <dbReference type="NCBI Taxonomy" id="254877"/>
    <lineage>
        <taxon>Eukaryota</taxon>
        <taxon>Fungi</taxon>
        <taxon>Dikarya</taxon>
        <taxon>Ascomycota</taxon>
        <taxon>Pezizomycotina</taxon>
        <taxon>Eurotiomycetes</taxon>
        <taxon>Eurotiomycetidae</taxon>
        <taxon>Eurotiales</taxon>
        <taxon>Aspergillaceae</taxon>
        <taxon>Penicillium</taxon>
    </lineage>
</organism>
<evidence type="ECO:0000313" key="2">
    <source>
        <dbReference type="Proteomes" id="UP000191342"/>
    </source>
</evidence>
<dbReference type="AlphaFoldDB" id="A0A1V6TDF1"/>
<reference evidence="2" key="1">
    <citation type="journal article" date="2017" name="Nat. Microbiol.">
        <title>Global analysis of biosynthetic gene clusters reveals vast potential of secondary metabolite production in Penicillium species.</title>
        <authorList>
            <person name="Nielsen J.C."/>
            <person name="Grijseels S."/>
            <person name="Prigent S."/>
            <person name="Ji B."/>
            <person name="Dainat J."/>
            <person name="Nielsen K.F."/>
            <person name="Frisvad J.C."/>
            <person name="Workman M."/>
            <person name="Nielsen J."/>
        </authorList>
    </citation>
    <scope>NUCLEOTIDE SEQUENCE [LARGE SCALE GENOMIC DNA]</scope>
    <source>
        <strain evidence="2">IBT 14082</strain>
    </source>
</reference>
<proteinExistence type="predicted"/>